<dbReference type="InterPro" id="IPR036638">
    <property type="entry name" value="HLH_DNA-bd_sf"/>
</dbReference>
<dbReference type="Proteomes" id="UP000700334">
    <property type="component" value="Unassembled WGS sequence"/>
</dbReference>
<name>A0A8J6DHQ2_GALPY</name>
<dbReference type="SUPFAM" id="SSF47459">
    <property type="entry name" value="HLH, helix-loop-helix DNA-binding domain"/>
    <property type="match status" value="1"/>
</dbReference>
<evidence type="ECO:0000256" key="1">
    <source>
        <dbReference type="ARBA" id="ARBA00004123"/>
    </source>
</evidence>
<dbReference type="EMBL" id="JAGFMF010012160">
    <property type="protein sequence ID" value="KAG8506453.1"/>
    <property type="molecule type" value="Genomic_DNA"/>
</dbReference>
<dbReference type="GO" id="GO:0000978">
    <property type="term" value="F:RNA polymerase II cis-regulatory region sequence-specific DNA binding"/>
    <property type="evidence" value="ECO:0007669"/>
    <property type="project" value="TreeGrafter"/>
</dbReference>
<keyword evidence="5" id="KW-0539">Nucleus</keyword>
<comment type="caution">
    <text evidence="9">The sequence shown here is derived from an EMBL/GenBank/DDBJ whole genome shotgun (WGS) entry which is preliminary data.</text>
</comment>
<keyword evidence="6" id="KW-0175">Coiled coil</keyword>
<evidence type="ECO:0000313" key="9">
    <source>
        <dbReference type="EMBL" id="KAG8506453.1"/>
    </source>
</evidence>
<feature type="region of interest" description="Disordered" evidence="7">
    <location>
        <begin position="229"/>
        <end position="251"/>
    </location>
</feature>
<dbReference type="FunFam" id="4.10.280.10:FF:000036">
    <property type="entry name" value="Transcription factor AP-4"/>
    <property type="match status" value="1"/>
</dbReference>
<reference evidence="9" key="1">
    <citation type="journal article" date="2021" name="Evol. Appl.">
        <title>The genome of the Pyrenean desman and the effects of bottlenecks and inbreeding on the genomic landscape of an endangered species.</title>
        <authorList>
            <person name="Escoda L."/>
            <person name="Castresana J."/>
        </authorList>
    </citation>
    <scope>NUCLEOTIDE SEQUENCE</scope>
    <source>
        <strain evidence="9">IBE-C5619</strain>
    </source>
</reference>
<evidence type="ECO:0000259" key="8">
    <source>
        <dbReference type="PROSITE" id="PS50888"/>
    </source>
</evidence>
<dbReference type="GO" id="GO:0046983">
    <property type="term" value="F:protein dimerization activity"/>
    <property type="evidence" value="ECO:0007669"/>
    <property type="project" value="InterPro"/>
</dbReference>
<dbReference type="GO" id="GO:0005634">
    <property type="term" value="C:nucleus"/>
    <property type="evidence" value="ECO:0007669"/>
    <property type="project" value="UniProtKB-SubCell"/>
</dbReference>
<evidence type="ECO:0000256" key="6">
    <source>
        <dbReference type="SAM" id="Coils"/>
    </source>
</evidence>
<evidence type="ECO:0000256" key="3">
    <source>
        <dbReference type="ARBA" id="ARBA00023125"/>
    </source>
</evidence>
<dbReference type="AlphaFoldDB" id="A0A8J6DHQ2"/>
<dbReference type="PROSITE" id="PS50888">
    <property type="entry name" value="BHLH"/>
    <property type="match status" value="1"/>
</dbReference>
<feature type="region of interest" description="Disordered" evidence="7">
    <location>
        <begin position="337"/>
        <end position="357"/>
    </location>
</feature>
<feature type="region of interest" description="Disordered" evidence="7">
    <location>
        <begin position="394"/>
        <end position="452"/>
    </location>
</feature>
<dbReference type="InterPro" id="IPR052207">
    <property type="entry name" value="Max-like/E-box_TFs"/>
</dbReference>
<dbReference type="GO" id="GO:0000981">
    <property type="term" value="F:DNA-binding transcription factor activity, RNA polymerase II-specific"/>
    <property type="evidence" value="ECO:0007669"/>
    <property type="project" value="TreeGrafter"/>
</dbReference>
<dbReference type="InterPro" id="IPR011598">
    <property type="entry name" value="bHLH_dom"/>
</dbReference>
<accession>A0A8J6DHQ2</accession>
<dbReference type="PANTHER" id="PTHR15741:SF27">
    <property type="entry name" value="TRANSCRIPTION FACTOR AP-4"/>
    <property type="match status" value="1"/>
</dbReference>
<dbReference type="Pfam" id="PF00010">
    <property type="entry name" value="HLH"/>
    <property type="match status" value="1"/>
</dbReference>
<evidence type="ECO:0000256" key="2">
    <source>
        <dbReference type="ARBA" id="ARBA00023015"/>
    </source>
</evidence>
<keyword evidence="4" id="KW-0804">Transcription</keyword>
<feature type="compositionally biased region" description="Basic and acidic residues" evidence="7">
    <location>
        <begin position="395"/>
        <end position="408"/>
    </location>
</feature>
<dbReference type="PANTHER" id="PTHR15741">
    <property type="entry name" value="BASIC HELIX-LOOP-HELIX ZIP TRANSCRIPTION FACTOR"/>
    <property type="match status" value="1"/>
</dbReference>
<gene>
    <name evidence="9" type="ORF">J0S82_010370</name>
</gene>
<keyword evidence="3" id="KW-0238">DNA-binding</keyword>
<feature type="compositionally biased region" description="Low complexity" evidence="7">
    <location>
        <begin position="85"/>
        <end position="94"/>
    </location>
</feature>
<dbReference type="SMART" id="SM00353">
    <property type="entry name" value="HLH"/>
    <property type="match status" value="1"/>
</dbReference>
<dbReference type="CDD" id="cd11419">
    <property type="entry name" value="bHLHzip_TFAP4"/>
    <property type="match status" value="1"/>
</dbReference>
<dbReference type="Gene3D" id="4.10.280.10">
    <property type="entry name" value="Helix-loop-helix DNA-binding domain"/>
    <property type="match status" value="1"/>
</dbReference>
<comment type="subcellular location">
    <subcellularLocation>
        <location evidence="1">Nucleus</location>
    </subcellularLocation>
</comment>
<evidence type="ECO:0000313" key="10">
    <source>
        <dbReference type="Proteomes" id="UP000700334"/>
    </source>
</evidence>
<evidence type="ECO:0000256" key="4">
    <source>
        <dbReference type="ARBA" id="ARBA00023163"/>
    </source>
</evidence>
<keyword evidence="2" id="KW-0805">Transcription regulation</keyword>
<protein>
    <submittedName>
        <fullName evidence="9">Transcription factor AP-4</fullName>
    </submittedName>
</protein>
<organism evidence="9 10">
    <name type="scientific">Galemys pyrenaicus</name>
    <name type="common">Iberian desman</name>
    <name type="synonym">Pyrenean desman</name>
    <dbReference type="NCBI Taxonomy" id="202257"/>
    <lineage>
        <taxon>Eukaryota</taxon>
        <taxon>Metazoa</taxon>
        <taxon>Chordata</taxon>
        <taxon>Craniata</taxon>
        <taxon>Vertebrata</taxon>
        <taxon>Euteleostomi</taxon>
        <taxon>Mammalia</taxon>
        <taxon>Eutheria</taxon>
        <taxon>Laurasiatheria</taxon>
        <taxon>Eulipotyphla</taxon>
        <taxon>Talpidae</taxon>
        <taxon>Galemys</taxon>
    </lineage>
</organism>
<evidence type="ECO:0000256" key="5">
    <source>
        <dbReference type="ARBA" id="ARBA00023242"/>
    </source>
</evidence>
<evidence type="ECO:0000256" key="7">
    <source>
        <dbReference type="SAM" id="MobiDB-lite"/>
    </source>
</evidence>
<sequence length="452" mass="50030">HLGPADSAPPSGAAPSFGFPSCILRRTSGPGSCRGGGPIAMEYFMVPTQKVPSLQHFRKTEKEVIGGLCRCVLLLPQPLPMTAAPGQPARAGAPYHTPGTSCPRAASDTRGLLVTNCKDRALGAQGMGTPSLNMPCPPDSLANIPLTPETQRDQERRIRREIANSNERRRMQSINAGFQSLKTLIPHTDGEKLSKAAILQQTAEYIFSLEQEKTRLLQQNTQLKRFIQELSGSSPKRRRAEDKDEGIGSPDIWEDEKAEDLRREMIELRQQLDKERSVRMMLEEQVRSLEAHMYPEKLKVIAQQVQLQQQQEQVRLLHQEKLEREQQHLRTQVSTQLLPPPAPTHHPTVIVPAPPPPPSHHINVVTMGPSSVINSVSTSRQNLDTIVQAIQHIEGTQDRQEQEEEQRRAVIVKPVRSCTEAHASDTASDSEASDSDAMDQSREEPAGSGALP</sequence>
<feature type="non-terminal residue" evidence="9">
    <location>
        <position position="452"/>
    </location>
</feature>
<feature type="region of interest" description="Disordered" evidence="7">
    <location>
        <begin position="85"/>
        <end position="106"/>
    </location>
</feature>
<keyword evidence="10" id="KW-1185">Reference proteome</keyword>
<dbReference type="OrthoDB" id="10029128at2759"/>
<feature type="domain" description="BHLH" evidence="8">
    <location>
        <begin position="158"/>
        <end position="209"/>
    </location>
</feature>
<feature type="coiled-coil region" evidence="6">
    <location>
        <begin position="258"/>
        <end position="327"/>
    </location>
</feature>
<proteinExistence type="predicted"/>